<evidence type="ECO:0000313" key="2">
    <source>
        <dbReference type="Proteomes" id="UP001165960"/>
    </source>
</evidence>
<protein>
    <submittedName>
        <fullName evidence="1">Uncharacterized protein</fullName>
    </submittedName>
</protein>
<proteinExistence type="predicted"/>
<evidence type="ECO:0000313" key="1">
    <source>
        <dbReference type="EMBL" id="KAJ9055213.1"/>
    </source>
</evidence>
<dbReference type="Proteomes" id="UP001165960">
    <property type="component" value="Unassembled WGS sequence"/>
</dbReference>
<gene>
    <name evidence="1" type="ORF">DSO57_1006230</name>
</gene>
<name>A0ACC2RYU2_9FUNG</name>
<accession>A0ACC2RYU2</accession>
<dbReference type="EMBL" id="QTSX02006407">
    <property type="protein sequence ID" value="KAJ9055213.1"/>
    <property type="molecule type" value="Genomic_DNA"/>
</dbReference>
<comment type="caution">
    <text evidence="1">The sequence shown here is derived from an EMBL/GenBank/DDBJ whole genome shotgun (WGS) entry which is preliminary data.</text>
</comment>
<sequence>MRCGVKSMSTKTDKFEEVPEIQTPRDCSSLSAYFHIVCVVAGTGTLGLPYAMAQGGWISVVFFFVAAAMSTYTAKLLIECLYYKPGERLVEFPDIGEAAFGLPGRYFTKVFHSSVSLSCGCIYILLTGKNTSTVLDDFNINPMNKTLWILLAGVVITLAFTLLKTMKEVAFLSAFGTIATLVCVVIVVVVGGMEYPQNGLPVNRVFFNLADFPMAVATIAFSYGGNVVYPHVEATMRNPQAWNKTVLLAVLSITAMYVSIACAGYFYYGAGTKSPIMDSLPRKDVLTYIAYVFITLHVAFAAPVYLCSFCLEQERWLKIDRAFMSAPQEFAYRFALRGSLGAILTLIAMYVPYFSSLCGIFGAVSNCIVVFLVPVSCHYKLFGYQKRAIWEHIICVLIIGAGLFGLGFGGHSAFKELLENITEDTN</sequence>
<organism evidence="1 2">
    <name type="scientific">Entomophthora muscae</name>
    <dbReference type="NCBI Taxonomy" id="34485"/>
    <lineage>
        <taxon>Eukaryota</taxon>
        <taxon>Fungi</taxon>
        <taxon>Fungi incertae sedis</taxon>
        <taxon>Zoopagomycota</taxon>
        <taxon>Entomophthoromycotina</taxon>
        <taxon>Entomophthoromycetes</taxon>
        <taxon>Entomophthorales</taxon>
        <taxon>Entomophthoraceae</taxon>
        <taxon>Entomophthora</taxon>
    </lineage>
</organism>
<keyword evidence="2" id="KW-1185">Reference proteome</keyword>
<reference evidence="1" key="1">
    <citation type="submission" date="2022-04" db="EMBL/GenBank/DDBJ databases">
        <title>Genome of the entomopathogenic fungus Entomophthora muscae.</title>
        <authorList>
            <person name="Elya C."/>
            <person name="Lovett B.R."/>
            <person name="Lee E."/>
            <person name="Macias A.M."/>
            <person name="Hajek A.E."/>
            <person name="De Bivort B.L."/>
            <person name="Kasson M.T."/>
            <person name="De Fine Licht H.H."/>
            <person name="Stajich J.E."/>
        </authorList>
    </citation>
    <scope>NUCLEOTIDE SEQUENCE</scope>
    <source>
        <strain evidence="1">Berkeley</strain>
    </source>
</reference>